<proteinExistence type="predicted"/>
<dbReference type="EMBL" id="QLMH01000048">
    <property type="protein sequence ID" value="RAK13849.1"/>
    <property type="molecule type" value="Genomic_DNA"/>
</dbReference>
<evidence type="ECO:0000313" key="2">
    <source>
        <dbReference type="Proteomes" id="UP000248555"/>
    </source>
</evidence>
<dbReference type="AlphaFoldDB" id="A0A327Y5W2"/>
<reference evidence="1 2" key="1">
    <citation type="submission" date="2018-06" db="EMBL/GenBank/DDBJ databases">
        <title>Genomic Encyclopedia of Type Strains, Phase III (KMG-III): the genomes of soil and plant-associated and newly described type strains.</title>
        <authorList>
            <person name="Whitman W."/>
        </authorList>
    </citation>
    <scope>NUCLEOTIDE SEQUENCE [LARGE SCALE GENOMIC DNA]</scope>
    <source>
        <strain evidence="1 2">CGMCC 1.8979</strain>
    </source>
</reference>
<name>A0A327Y5W2_9BACL</name>
<sequence>MIKTAAKYYANVNGREVEILTGDEGLKAYEPAKSY</sequence>
<gene>
    <name evidence="1" type="ORF">B0I26_1482</name>
</gene>
<evidence type="ECO:0000313" key="1">
    <source>
        <dbReference type="EMBL" id="RAK13849.1"/>
    </source>
</evidence>
<comment type="caution">
    <text evidence="1">The sequence shown here is derived from an EMBL/GenBank/DDBJ whole genome shotgun (WGS) entry which is preliminary data.</text>
</comment>
<organism evidence="1 2">
    <name type="scientific">Paranoxybacillus vitaminiphilus</name>
    <dbReference type="NCBI Taxonomy" id="581036"/>
    <lineage>
        <taxon>Bacteria</taxon>
        <taxon>Bacillati</taxon>
        <taxon>Bacillota</taxon>
        <taxon>Bacilli</taxon>
        <taxon>Bacillales</taxon>
        <taxon>Anoxybacillaceae</taxon>
        <taxon>Paranoxybacillus</taxon>
    </lineage>
</organism>
<protein>
    <submittedName>
        <fullName evidence="1">Uncharacterized protein</fullName>
    </submittedName>
</protein>
<keyword evidence="2" id="KW-1185">Reference proteome</keyword>
<accession>A0A327Y5W2</accession>
<dbReference type="Proteomes" id="UP000248555">
    <property type="component" value="Unassembled WGS sequence"/>
</dbReference>